<evidence type="ECO:0000313" key="2">
    <source>
        <dbReference type="Proteomes" id="UP000316093"/>
    </source>
</evidence>
<dbReference type="Proteomes" id="UP000316093">
    <property type="component" value="Chromosome"/>
</dbReference>
<gene>
    <name evidence="1" type="ORF">FIV34_16485</name>
</gene>
<evidence type="ECO:0008006" key="3">
    <source>
        <dbReference type="Google" id="ProtNLM"/>
    </source>
</evidence>
<organism evidence="1 2">
    <name type="scientific">Luteibacter pinisoli</name>
    <dbReference type="NCBI Taxonomy" id="2589080"/>
    <lineage>
        <taxon>Bacteria</taxon>
        <taxon>Pseudomonadati</taxon>
        <taxon>Pseudomonadota</taxon>
        <taxon>Gammaproteobacteria</taxon>
        <taxon>Lysobacterales</taxon>
        <taxon>Rhodanobacteraceae</taxon>
        <taxon>Luteibacter</taxon>
    </lineage>
</organism>
<protein>
    <recommendedName>
        <fullName evidence="3">MchC protein</fullName>
    </recommendedName>
</protein>
<dbReference type="KEGG" id="lpy:FIV34_16485"/>
<dbReference type="RefSeq" id="WP_139984614.1">
    <property type="nucleotide sequence ID" value="NZ_CP041046.1"/>
</dbReference>
<dbReference type="EMBL" id="CP041046">
    <property type="protein sequence ID" value="QDE40689.1"/>
    <property type="molecule type" value="Genomic_DNA"/>
</dbReference>
<accession>A0A4Y5Z825</accession>
<dbReference type="OrthoDB" id="8482295at2"/>
<reference evidence="1 2" key="1">
    <citation type="submission" date="2019-06" db="EMBL/GenBank/DDBJ databases">
        <title>A complete genome sequence for Luteibacter pinisoli MAH-14.</title>
        <authorList>
            <person name="Baltrus D.A."/>
        </authorList>
    </citation>
    <scope>NUCLEOTIDE SEQUENCE [LARGE SCALE GENOMIC DNA]</scope>
    <source>
        <strain evidence="1 2">MAH-14</strain>
    </source>
</reference>
<evidence type="ECO:0000313" key="1">
    <source>
        <dbReference type="EMBL" id="QDE40689.1"/>
    </source>
</evidence>
<proteinExistence type="predicted"/>
<sequence length="618" mass="67659">MAKARVVWINARWFARHGIDTAADDARRELEQELLDAFAVSVPRGNEGDEFFATDGDSTLRADRYGSPGGANHGGSGRCGMRGFFNAKGIGPTPLAATSTDWYHQHGCMWLEEAIREAILGEVANAEFPHGAVPAVAIISVDGRVSDRLGMRVEDRRGILVRPNFVRPAHLERAFLFGHGGDEESPQYLDAVRTREAIAWFDEHATIRESAPGLVNLCSRLGEQVGFGWAHRLFHGAYVSGNMTIDGELADFGSFRALPSWHAAKVVDGAYPFGKDVYALDTVTRSLAFYLRKFSLRQHPSGSAGFDIALTAAKSAFRREALALFGITEDTESSVVNRVGEAINDYFVRQQRTFVNYFKGDHRERRPWLYEALIGLIRGASADSDEAVLIDVLAAMLPASFGAKEDASTLSRYRAAALRTLKPRQLLYRENLQRLCQYATRDVMADQAQFGESVERLIDGVVGRTRRLWPQLPADLLIVGQVVQGSAAALYCRTEGNGSSVLWIEAQGVDGVVNLFGSRVDVGAIAHHQISMAEGGLGRWRLAVDDLPLGKSLALTLAEGIVVCFPRAQITYRTVAAVGATRRNDGGFMSRRTTHDRAVADLARGELSSRSFEDGVVT</sequence>
<dbReference type="AlphaFoldDB" id="A0A4Y5Z825"/>
<name>A0A4Y5Z825_9GAMM</name>
<keyword evidence="2" id="KW-1185">Reference proteome</keyword>